<proteinExistence type="predicted"/>
<dbReference type="AlphaFoldDB" id="A0A427NSK6"/>
<keyword evidence="2" id="KW-0812">Transmembrane</keyword>
<reference evidence="4" key="1">
    <citation type="submission" date="2018-11" db="EMBL/GenBank/DDBJ databases">
        <title>FDA dAtabase for Regulatory Grade micrObial Sequences (FDA-ARGOS): Supporting development and validation of Infectious Disease Dx tests.</title>
        <authorList>
            <person name="Goldberg B."/>
            <person name="Campos J."/>
            <person name="Tallon L."/>
            <person name="Sadzewicz L."/>
            <person name="Zhao X."/>
            <person name="Vavikolanu K."/>
            <person name="Mehta A."/>
            <person name="Aluvathingal J."/>
            <person name="Nadendla S."/>
            <person name="Geyer C."/>
            <person name="Nandy P."/>
            <person name="Yan Y."/>
            <person name="Sichtig H."/>
        </authorList>
    </citation>
    <scope>NUCLEOTIDE SEQUENCE [LARGE SCALE GENOMIC DNA]</scope>
    <source>
        <strain evidence="4">FDAARGOS_544</strain>
    </source>
</reference>
<comment type="caution">
    <text evidence="3">The sequence shown here is derived from an EMBL/GenBank/DDBJ whole genome shotgun (WGS) entry which is preliminary data.</text>
</comment>
<dbReference type="Proteomes" id="UP000272140">
    <property type="component" value="Unassembled WGS sequence"/>
</dbReference>
<evidence type="ECO:0000256" key="1">
    <source>
        <dbReference type="SAM" id="MobiDB-lite"/>
    </source>
</evidence>
<accession>A0A427NSK6</accession>
<gene>
    <name evidence="3" type="ORF">EGT41_18810</name>
</gene>
<feature type="compositionally biased region" description="Acidic residues" evidence="1">
    <location>
        <begin position="74"/>
        <end position="91"/>
    </location>
</feature>
<evidence type="ECO:0000313" key="4">
    <source>
        <dbReference type="Proteomes" id="UP000272140"/>
    </source>
</evidence>
<evidence type="ECO:0000313" key="3">
    <source>
        <dbReference type="EMBL" id="RSC10495.1"/>
    </source>
</evidence>
<feature type="region of interest" description="Disordered" evidence="1">
    <location>
        <begin position="71"/>
        <end position="101"/>
    </location>
</feature>
<sequence>MRKSTIAATVCVGGMILAAWGAVATMGAVAQISGGSYGSHDVGDFAIENFLFLGPLLALGGLVAWFASRGSATSDDDEGDEQPSGKDEDDPAALAHRDADR</sequence>
<dbReference type="EMBL" id="RKIO01000003">
    <property type="protein sequence ID" value="RSC10495.1"/>
    <property type="molecule type" value="Genomic_DNA"/>
</dbReference>
<evidence type="ECO:0000256" key="2">
    <source>
        <dbReference type="SAM" id="Phobius"/>
    </source>
</evidence>
<feature type="transmembrane region" description="Helical" evidence="2">
    <location>
        <begin position="45"/>
        <end position="67"/>
    </location>
</feature>
<keyword evidence="2" id="KW-1133">Transmembrane helix</keyword>
<keyword evidence="2" id="KW-0472">Membrane</keyword>
<organism evidence="3 4">
    <name type="scientific">Burkholderia cenocepacia</name>
    <dbReference type="NCBI Taxonomy" id="95486"/>
    <lineage>
        <taxon>Bacteria</taxon>
        <taxon>Pseudomonadati</taxon>
        <taxon>Pseudomonadota</taxon>
        <taxon>Betaproteobacteria</taxon>
        <taxon>Burkholderiales</taxon>
        <taxon>Burkholderiaceae</taxon>
        <taxon>Burkholderia</taxon>
        <taxon>Burkholderia cepacia complex</taxon>
    </lineage>
</organism>
<name>A0A427NSK6_9BURK</name>
<dbReference type="RefSeq" id="WP_041489679.1">
    <property type="nucleotide sequence ID" value="NZ_CADETP010000002.1"/>
</dbReference>
<protein>
    <submittedName>
        <fullName evidence="3">Uncharacterized protein</fullName>
    </submittedName>
</protein>